<gene>
    <name evidence="2" type="ORF">R69776_06247</name>
</gene>
<dbReference type="InterPro" id="IPR010127">
    <property type="entry name" value="Phasin_subfam-1"/>
</dbReference>
<protein>
    <recommendedName>
        <fullName evidence="1">Phasin domain-containing protein</fullName>
    </recommendedName>
</protein>
<proteinExistence type="predicted"/>
<evidence type="ECO:0000259" key="1">
    <source>
        <dbReference type="Pfam" id="PF09361"/>
    </source>
</evidence>
<dbReference type="Proteomes" id="UP000673821">
    <property type="component" value="Unassembled WGS sequence"/>
</dbReference>
<name>A0ABN7MQI4_9BURK</name>
<dbReference type="Pfam" id="PF09361">
    <property type="entry name" value="Phasin_2"/>
    <property type="match status" value="1"/>
</dbReference>
<evidence type="ECO:0000313" key="3">
    <source>
        <dbReference type="Proteomes" id="UP000673821"/>
    </source>
</evidence>
<feature type="domain" description="Phasin" evidence="1">
    <location>
        <begin position="7"/>
        <end position="106"/>
    </location>
</feature>
<keyword evidence="3" id="KW-1185">Reference proteome</keyword>
<evidence type="ECO:0000313" key="2">
    <source>
        <dbReference type="EMBL" id="CAE6823179.1"/>
    </source>
</evidence>
<sequence length="191" mass="20366">MTQFSQEQFAAAQKNHVDTFFGLTNKVFDGLEKLTVLNLQAAKSIIAETQETTQKALSGKDPQDLLKLQNSLTQPGAEKTRAYSRHAYEILAATHEEFVKFAEAQFAEYSQSTQSLVDSLAKNAPAGSETAVALLKSTITAAFTAYDTANKATRQAVEIAESNFDAATTAGASKAARDTAAHASRATAKAA</sequence>
<comment type="caution">
    <text evidence="2">The sequence shown here is derived from an EMBL/GenBank/DDBJ whole genome shotgun (WGS) entry which is preliminary data.</text>
</comment>
<reference evidence="2 3" key="1">
    <citation type="submission" date="2021-02" db="EMBL/GenBank/DDBJ databases">
        <authorList>
            <person name="Vanwijnsberghe S."/>
        </authorList>
    </citation>
    <scope>NUCLEOTIDE SEQUENCE [LARGE SCALE GENOMIC DNA]</scope>
    <source>
        <strain evidence="2 3">R-69776</strain>
    </source>
</reference>
<dbReference type="InterPro" id="IPR018968">
    <property type="entry name" value="Phasin"/>
</dbReference>
<organism evidence="2 3">
    <name type="scientific">Paraburkholderia nemoris</name>
    <dbReference type="NCBI Taxonomy" id="2793076"/>
    <lineage>
        <taxon>Bacteria</taxon>
        <taxon>Pseudomonadati</taxon>
        <taxon>Pseudomonadota</taxon>
        <taxon>Betaproteobacteria</taxon>
        <taxon>Burkholderiales</taxon>
        <taxon>Burkholderiaceae</taxon>
        <taxon>Paraburkholderia</taxon>
    </lineage>
</organism>
<dbReference type="EMBL" id="CAJNBH010000023">
    <property type="protein sequence ID" value="CAE6823179.1"/>
    <property type="molecule type" value="Genomic_DNA"/>
</dbReference>
<accession>A0ABN7MQI4</accession>
<dbReference type="NCBIfam" id="TIGR01841">
    <property type="entry name" value="phasin"/>
    <property type="match status" value="1"/>
</dbReference>
<dbReference type="RefSeq" id="WP_200660457.1">
    <property type="nucleotide sequence ID" value="NZ_CAJNBH010000023.1"/>
</dbReference>